<protein>
    <submittedName>
        <fullName evidence="1">Uncharacterized protein</fullName>
    </submittedName>
</protein>
<organism evidence="1 2">
    <name type="scientific">Papaver atlanticum</name>
    <dbReference type="NCBI Taxonomy" id="357466"/>
    <lineage>
        <taxon>Eukaryota</taxon>
        <taxon>Viridiplantae</taxon>
        <taxon>Streptophyta</taxon>
        <taxon>Embryophyta</taxon>
        <taxon>Tracheophyta</taxon>
        <taxon>Spermatophyta</taxon>
        <taxon>Magnoliopsida</taxon>
        <taxon>Ranunculales</taxon>
        <taxon>Papaveraceae</taxon>
        <taxon>Papaveroideae</taxon>
        <taxon>Papaver</taxon>
    </lineage>
</organism>
<proteinExistence type="predicted"/>
<evidence type="ECO:0000313" key="2">
    <source>
        <dbReference type="Proteomes" id="UP001202328"/>
    </source>
</evidence>
<gene>
    <name evidence="1" type="ORF">MKW98_027408</name>
</gene>
<dbReference type="AlphaFoldDB" id="A0AAD4TDY0"/>
<evidence type="ECO:0000313" key="1">
    <source>
        <dbReference type="EMBL" id="KAI3956094.1"/>
    </source>
</evidence>
<name>A0AAD4TDY0_9MAGN</name>
<keyword evidence="2" id="KW-1185">Reference proteome</keyword>
<comment type="caution">
    <text evidence="1">The sequence shown here is derived from an EMBL/GenBank/DDBJ whole genome shotgun (WGS) entry which is preliminary data.</text>
</comment>
<sequence length="92" mass="10144">MHSGTCCIRQGIEEGCVQRNYLLPARTVNLLSRRTFVGLPDGSLGMHADIYQEDSNSDIKILDSCYNEYMLTVGLVISDSVLAEEYAEPVAS</sequence>
<accession>A0AAD4TDY0</accession>
<dbReference type="Proteomes" id="UP001202328">
    <property type="component" value="Unassembled WGS sequence"/>
</dbReference>
<reference evidence="1" key="1">
    <citation type="submission" date="2022-04" db="EMBL/GenBank/DDBJ databases">
        <title>A functionally conserved STORR gene fusion in Papaver species that diverged 16.8 million years ago.</title>
        <authorList>
            <person name="Catania T."/>
        </authorList>
    </citation>
    <scope>NUCLEOTIDE SEQUENCE</scope>
    <source>
        <strain evidence="1">S-188037</strain>
    </source>
</reference>
<dbReference type="EMBL" id="JAJJMB010001710">
    <property type="protein sequence ID" value="KAI3956094.1"/>
    <property type="molecule type" value="Genomic_DNA"/>
</dbReference>